<sequence>MPTSSTYQTEYGQLVDFITVPDDAVDLGKFSLERFTLDKGVVTSKEDPYSVALGILTPLWQYFQVQDDFLDSAPPKVGTDIVDNKCSWVVNTALNLTSLSFPTP</sequence>
<dbReference type="GO" id="GO:0045337">
    <property type="term" value="P:farnesyl diphosphate biosynthetic process"/>
    <property type="evidence" value="ECO:0007669"/>
    <property type="project" value="TreeGrafter"/>
</dbReference>
<dbReference type="InterPro" id="IPR000092">
    <property type="entry name" value="Polyprenyl_synt"/>
</dbReference>
<dbReference type="GO" id="GO:0004161">
    <property type="term" value="F:dimethylallyltranstransferase activity"/>
    <property type="evidence" value="ECO:0007669"/>
    <property type="project" value="TreeGrafter"/>
</dbReference>
<evidence type="ECO:0000313" key="6">
    <source>
        <dbReference type="Proteomes" id="UP000298030"/>
    </source>
</evidence>
<dbReference type="STRING" id="71717.A0A4Y7SI40"/>
<dbReference type="GO" id="GO:0004337">
    <property type="term" value="F:(2E,6E)-farnesyl diphosphate synthase activity"/>
    <property type="evidence" value="ECO:0007669"/>
    <property type="project" value="TreeGrafter"/>
</dbReference>
<evidence type="ECO:0000256" key="1">
    <source>
        <dbReference type="ARBA" id="ARBA00001946"/>
    </source>
</evidence>
<dbReference type="AlphaFoldDB" id="A0A4Y7SI40"/>
<keyword evidence="3" id="KW-0479">Metal-binding</keyword>
<dbReference type="Proteomes" id="UP000298030">
    <property type="component" value="Unassembled WGS sequence"/>
</dbReference>
<gene>
    <name evidence="5" type="ORF">FA13DRAFT_98887</name>
</gene>
<dbReference type="InterPro" id="IPR008949">
    <property type="entry name" value="Isoprenoid_synthase_dom_sf"/>
</dbReference>
<evidence type="ECO:0000313" key="5">
    <source>
        <dbReference type="EMBL" id="TEB21513.1"/>
    </source>
</evidence>
<dbReference type="GO" id="GO:0046872">
    <property type="term" value="F:metal ion binding"/>
    <property type="evidence" value="ECO:0007669"/>
    <property type="project" value="UniProtKB-KW"/>
</dbReference>
<evidence type="ECO:0000256" key="2">
    <source>
        <dbReference type="ARBA" id="ARBA00022679"/>
    </source>
</evidence>
<name>A0A4Y7SI40_COPMI</name>
<organism evidence="5 6">
    <name type="scientific">Coprinellus micaceus</name>
    <name type="common">Glistening ink-cap mushroom</name>
    <name type="synonym">Coprinus micaceus</name>
    <dbReference type="NCBI Taxonomy" id="71717"/>
    <lineage>
        <taxon>Eukaryota</taxon>
        <taxon>Fungi</taxon>
        <taxon>Dikarya</taxon>
        <taxon>Basidiomycota</taxon>
        <taxon>Agaricomycotina</taxon>
        <taxon>Agaricomycetes</taxon>
        <taxon>Agaricomycetidae</taxon>
        <taxon>Agaricales</taxon>
        <taxon>Agaricineae</taxon>
        <taxon>Psathyrellaceae</taxon>
        <taxon>Coprinellus</taxon>
    </lineage>
</organism>
<comment type="caution">
    <text evidence="5">The sequence shown here is derived from an EMBL/GenBank/DDBJ whole genome shotgun (WGS) entry which is preliminary data.</text>
</comment>
<keyword evidence="6" id="KW-1185">Reference proteome</keyword>
<comment type="cofactor">
    <cofactor evidence="1">
        <name>Mg(2+)</name>
        <dbReference type="ChEBI" id="CHEBI:18420"/>
    </cofactor>
</comment>
<dbReference type="GO" id="GO:0005737">
    <property type="term" value="C:cytoplasm"/>
    <property type="evidence" value="ECO:0007669"/>
    <property type="project" value="TreeGrafter"/>
</dbReference>
<keyword evidence="4" id="KW-0460">Magnesium</keyword>
<protein>
    <submittedName>
        <fullName evidence="5">Uncharacterized protein</fullName>
    </submittedName>
</protein>
<dbReference type="PANTHER" id="PTHR11525">
    <property type="entry name" value="FARNESYL-PYROPHOSPHATE SYNTHETASE"/>
    <property type="match status" value="1"/>
</dbReference>
<evidence type="ECO:0000256" key="4">
    <source>
        <dbReference type="ARBA" id="ARBA00022842"/>
    </source>
</evidence>
<dbReference type="OrthoDB" id="10257492at2759"/>
<dbReference type="PANTHER" id="PTHR11525:SF0">
    <property type="entry name" value="FARNESYL PYROPHOSPHATE SYNTHASE"/>
    <property type="match status" value="1"/>
</dbReference>
<dbReference type="EMBL" id="QPFP01000108">
    <property type="protein sequence ID" value="TEB21513.1"/>
    <property type="molecule type" value="Genomic_DNA"/>
</dbReference>
<accession>A0A4Y7SI40</accession>
<reference evidence="5 6" key="1">
    <citation type="journal article" date="2019" name="Nat. Ecol. Evol.">
        <title>Megaphylogeny resolves global patterns of mushroom evolution.</title>
        <authorList>
            <person name="Varga T."/>
            <person name="Krizsan K."/>
            <person name="Foldi C."/>
            <person name="Dima B."/>
            <person name="Sanchez-Garcia M."/>
            <person name="Sanchez-Ramirez S."/>
            <person name="Szollosi G.J."/>
            <person name="Szarkandi J.G."/>
            <person name="Papp V."/>
            <person name="Albert L."/>
            <person name="Andreopoulos W."/>
            <person name="Angelini C."/>
            <person name="Antonin V."/>
            <person name="Barry K.W."/>
            <person name="Bougher N.L."/>
            <person name="Buchanan P."/>
            <person name="Buyck B."/>
            <person name="Bense V."/>
            <person name="Catcheside P."/>
            <person name="Chovatia M."/>
            <person name="Cooper J."/>
            <person name="Damon W."/>
            <person name="Desjardin D."/>
            <person name="Finy P."/>
            <person name="Geml J."/>
            <person name="Haridas S."/>
            <person name="Hughes K."/>
            <person name="Justo A."/>
            <person name="Karasinski D."/>
            <person name="Kautmanova I."/>
            <person name="Kiss B."/>
            <person name="Kocsube S."/>
            <person name="Kotiranta H."/>
            <person name="LaButti K.M."/>
            <person name="Lechner B.E."/>
            <person name="Liimatainen K."/>
            <person name="Lipzen A."/>
            <person name="Lukacs Z."/>
            <person name="Mihaltcheva S."/>
            <person name="Morgado L.N."/>
            <person name="Niskanen T."/>
            <person name="Noordeloos M.E."/>
            <person name="Ohm R.A."/>
            <person name="Ortiz-Santana B."/>
            <person name="Ovrebo C."/>
            <person name="Racz N."/>
            <person name="Riley R."/>
            <person name="Savchenko A."/>
            <person name="Shiryaev A."/>
            <person name="Soop K."/>
            <person name="Spirin V."/>
            <person name="Szebenyi C."/>
            <person name="Tomsovsky M."/>
            <person name="Tulloss R.E."/>
            <person name="Uehling J."/>
            <person name="Grigoriev I.V."/>
            <person name="Vagvolgyi C."/>
            <person name="Papp T."/>
            <person name="Martin F.M."/>
            <person name="Miettinen O."/>
            <person name="Hibbett D.S."/>
            <person name="Nagy L.G."/>
        </authorList>
    </citation>
    <scope>NUCLEOTIDE SEQUENCE [LARGE SCALE GENOMIC DNA]</scope>
    <source>
        <strain evidence="5 6">FP101781</strain>
    </source>
</reference>
<keyword evidence="2" id="KW-0808">Transferase</keyword>
<evidence type="ECO:0000256" key="3">
    <source>
        <dbReference type="ARBA" id="ARBA00022723"/>
    </source>
</evidence>
<dbReference type="InterPro" id="IPR039702">
    <property type="entry name" value="FPS1-like"/>
</dbReference>
<dbReference type="Gene3D" id="1.10.600.10">
    <property type="entry name" value="Farnesyl Diphosphate Synthase"/>
    <property type="match status" value="1"/>
</dbReference>
<dbReference type="Pfam" id="PF00348">
    <property type="entry name" value="polyprenyl_synt"/>
    <property type="match status" value="1"/>
</dbReference>
<proteinExistence type="predicted"/>
<dbReference type="SUPFAM" id="SSF48576">
    <property type="entry name" value="Terpenoid synthases"/>
    <property type="match status" value="1"/>
</dbReference>